<dbReference type="Pfam" id="PF13439">
    <property type="entry name" value="Glyco_transf_4"/>
    <property type="match status" value="1"/>
</dbReference>
<dbReference type="SUPFAM" id="SSF53756">
    <property type="entry name" value="UDP-Glycosyltransferase/glycogen phosphorylase"/>
    <property type="match status" value="1"/>
</dbReference>
<organism evidence="3">
    <name type="scientific">marine sediment metagenome</name>
    <dbReference type="NCBI Taxonomy" id="412755"/>
    <lineage>
        <taxon>unclassified sequences</taxon>
        <taxon>metagenomes</taxon>
        <taxon>ecological metagenomes</taxon>
    </lineage>
</organism>
<feature type="domain" description="Glycosyltransferase subfamily 4-like N-terminal" evidence="2">
    <location>
        <begin position="29"/>
        <end position="77"/>
    </location>
</feature>
<dbReference type="Pfam" id="PF00534">
    <property type="entry name" value="Glycos_transf_1"/>
    <property type="match status" value="1"/>
</dbReference>
<comment type="caution">
    <text evidence="3">The sequence shown here is derived from an EMBL/GenBank/DDBJ whole genome shotgun (WGS) entry which is preliminary data.</text>
</comment>
<protein>
    <submittedName>
        <fullName evidence="3">Uncharacterized protein</fullName>
    </submittedName>
</protein>
<gene>
    <name evidence="3" type="ORF">LCGC14_0995710</name>
</gene>
<dbReference type="EMBL" id="LAZR01003813">
    <property type="protein sequence ID" value="KKN14471.1"/>
    <property type="molecule type" value="Genomic_DNA"/>
</dbReference>
<evidence type="ECO:0000313" key="3">
    <source>
        <dbReference type="EMBL" id="KKN14471.1"/>
    </source>
</evidence>
<dbReference type="GO" id="GO:0016757">
    <property type="term" value="F:glycosyltransferase activity"/>
    <property type="evidence" value="ECO:0007669"/>
    <property type="project" value="InterPro"/>
</dbReference>
<evidence type="ECO:0000259" key="2">
    <source>
        <dbReference type="Pfam" id="PF13439"/>
    </source>
</evidence>
<dbReference type="Gene3D" id="3.40.50.2000">
    <property type="entry name" value="Glycogen Phosphorylase B"/>
    <property type="match status" value="2"/>
</dbReference>
<proteinExistence type="predicted"/>
<evidence type="ECO:0000259" key="1">
    <source>
        <dbReference type="Pfam" id="PF00534"/>
    </source>
</evidence>
<dbReference type="CDD" id="cd03801">
    <property type="entry name" value="GT4_PimA-like"/>
    <property type="match status" value="1"/>
</dbReference>
<dbReference type="PANTHER" id="PTHR12526">
    <property type="entry name" value="GLYCOSYLTRANSFERASE"/>
    <property type="match status" value="1"/>
</dbReference>
<sequence>AARIANVPIIISSMAMLVEGYDVSILRKGLYVSIDRWTERWVNKFTVLSEAMRRSLIERHKIPPENIVKIYNGIEIEEYNPDLKEVKNKKLEGKRALGLKNDVPVIGAIGRLVWQKGFEYLIRAAPEVLKKCPEARFLIVGEGPLKNKLILTGEKLNVADRIIFTGFRSDIKEILASIDVLAMPSLLEGLPMVLLEAMAMAKPIVATKIEGVIEVLENNKTGLLVPDKNSHALAEGIVGILNDKAKANFFGQNAREAAKEKFSVKKMVVQIELAYEKLLHGKGFYDN</sequence>
<feature type="domain" description="Glycosyl transferase family 1" evidence="1">
    <location>
        <begin position="94"/>
        <end position="256"/>
    </location>
</feature>
<accession>A0A0F9QMX9</accession>
<feature type="non-terminal residue" evidence="3">
    <location>
        <position position="1"/>
    </location>
</feature>
<dbReference type="PANTHER" id="PTHR12526:SF638">
    <property type="entry name" value="SPORE COAT PROTEIN SA"/>
    <property type="match status" value="1"/>
</dbReference>
<dbReference type="InterPro" id="IPR001296">
    <property type="entry name" value="Glyco_trans_1"/>
</dbReference>
<reference evidence="3" key="1">
    <citation type="journal article" date="2015" name="Nature">
        <title>Complex archaea that bridge the gap between prokaryotes and eukaryotes.</title>
        <authorList>
            <person name="Spang A."/>
            <person name="Saw J.H."/>
            <person name="Jorgensen S.L."/>
            <person name="Zaremba-Niedzwiedzka K."/>
            <person name="Martijn J."/>
            <person name="Lind A.E."/>
            <person name="van Eijk R."/>
            <person name="Schleper C."/>
            <person name="Guy L."/>
            <person name="Ettema T.J."/>
        </authorList>
    </citation>
    <scope>NUCLEOTIDE SEQUENCE</scope>
</reference>
<dbReference type="InterPro" id="IPR028098">
    <property type="entry name" value="Glyco_trans_4-like_N"/>
</dbReference>
<dbReference type="AlphaFoldDB" id="A0A0F9QMX9"/>
<name>A0A0F9QMX9_9ZZZZ</name>